<evidence type="ECO:0000256" key="1">
    <source>
        <dbReference type="SAM" id="MobiDB-lite"/>
    </source>
</evidence>
<evidence type="ECO:0000256" key="2">
    <source>
        <dbReference type="SAM" id="Phobius"/>
    </source>
</evidence>
<sequence length="580" mass="63702">MRFRSPREKEPRKVQCSAATDLALSLSRARHRAARRNALEKQKSQKGLVSASLANAGAEGWAELRRATGAAAQFRRAARRGADGGGEGGGGGETRGDKGVGGRWGYDILNRCAGVPESSCHKEEEESIPCEPSEEKLVRTLEVLRVNLLQLQGVDHAAQTFGATVLFHFRMPGGALDEDLMCDLHEKDAEFPKDTGRPGAKWFLQQVDFPTALDYTMQQQKAVQIGSDLDIVVRVRGTFFESMELEDFPVDLQRLTVVIAFNCANEGVVPLRFGGLQNVAHSVNTNTFALANVWYLHPSLVLERAVLELMPGRTYPALNVTAIVERRPNAFLTNAVLPVGVLGLISLSTFLLPYDDTADRMELSITILLTSATYKLFTAASIPEVAYWTLLDRYIISNFLIMTHITINGAVIGYFDSQEAHVVLAILNTFFYVVAHARFAYGYSCARRNNAMVVLKELGFEINDDVFERYHRLTATKKPASARASRWSRAARWLPASTRLSRVTPARLSRASRQCSTTEDRLARPSSGPLAAVSGEPPRSARVHPVEAAPPLPGSAPAEETSRRPPTLRELESRGQGGST</sequence>
<dbReference type="PANTHER" id="PTHR18945">
    <property type="entry name" value="NEUROTRANSMITTER GATED ION CHANNEL"/>
    <property type="match status" value="1"/>
</dbReference>
<dbReference type="Gene3D" id="1.20.58.390">
    <property type="entry name" value="Neurotransmitter-gated ion-channel transmembrane domain"/>
    <property type="match status" value="1"/>
</dbReference>
<feature type="transmembrane region" description="Helical" evidence="2">
    <location>
        <begin position="394"/>
        <end position="415"/>
    </location>
</feature>
<organism evidence="4">
    <name type="scientific">Emiliania huxleyi</name>
    <name type="common">Coccolithophore</name>
    <name type="synonym">Pontosphaera huxleyi</name>
    <dbReference type="NCBI Taxonomy" id="2903"/>
    <lineage>
        <taxon>Eukaryota</taxon>
        <taxon>Haptista</taxon>
        <taxon>Haptophyta</taxon>
        <taxon>Prymnesiophyceae</taxon>
        <taxon>Isochrysidales</taxon>
        <taxon>Noelaerhabdaceae</taxon>
        <taxon>Emiliania</taxon>
    </lineage>
</organism>
<dbReference type="EMBL" id="HBIR01015059">
    <property type="protein sequence ID" value="CAE0539751.1"/>
    <property type="molecule type" value="Transcribed_RNA"/>
</dbReference>
<feature type="transmembrane region" description="Helical" evidence="2">
    <location>
        <begin position="421"/>
        <end position="441"/>
    </location>
</feature>
<dbReference type="GO" id="GO:0016020">
    <property type="term" value="C:membrane"/>
    <property type="evidence" value="ECO:0007669"/>
    <property type="project" value="InterPro"/>
</dbReference>
<evidence type="ECO:0000313" key="4">
    <source>
        <dbReference type="EMBL" id="CAE0539751.1"/>
    </source>
</evidence>
<feature type="region of interest" description="Disordered" evidence="1">
    <location>
        <begin position="75"/>
        <end position="99"/>
    </location>
</feature>
<dbReference type="InterPro" id="IPR006201">
    <property type="entry name" value="Neur_channel"/>
</dbReference>
<feature type="region of interest" description="Disordered" evidence="1">
    <location>
        <begin position="505"/>
        <end position="580"/>
    </location>
</feature>
<dbReference type="GO" id="GO:0004888">
    <property type="term" value="F:transmembrane signaling receptor activity"/>
    <property type="evidence" value="ECO:0007669"/>
    <property type="project" value="InterPro"/>
</dbReference>
<keyword evidence="2" id="KW-1133">Transmembrane helix</keyword>
<dbReference type="Pfam" id="PF02932">
    <property type="entry name" value="Neur_chan_memb"/>
    <property type="match status" value="1"/>
</dbReference>
<keyword evidence="2" id="KW-0812">Transmembrane</keyword>
<feature type="compositionally biased region" description="Basic and acidic residues" evidence="1">
    <location>
        <begin position="560"/>
        <end position="573"/>
    </location>
</feature>
<feature type="transmembrane region" description="Helical" evidence="2">
    <location>
        <begin position="363"/>
        <end position="382"/>
    </location>
</feature>
<name>A0A7S3S0U5_EMIHU</name>
<feature type="domain" description="Neurotransmitter-gated ion-channel transmembrane" evidence="3">
    <location>
        <begin position="344"/>
        <end position="422"/>
    </location>
</feature>
<dbReference type="InterPro" id="IPR036719">
    <property type="entry name" value="Neuro-gated_channel_TM_sf"/>
</dbReference>
<protein>
    <recommendedName>
        <fullName evidence="3">Neurotransmitter-gated ion-channel transmembrane domain-containing protein</fullName>
    </recommendedName>
</protein>
<feature type="compositionally biased region" description="Gly residues" evidence="1">
    <location>
        <begin position="83"/>
        <end position="93"/>
    </location>
</feature>
<gene>
    <name evidence="4" type="ORF">EHUX00137_LOCUS11158</name>
</gene>
<dbReference type="InterPro" id="IPR038050">
    <property type="entry name" value="Neuro_actylchol_rec"/>
</dbReference>
<feature type="transmembrane region" description="Helical" evidence="2">
    <location>
        <begin position="331"/>
        <end position="351"/>
    </location>
</feature>
<dbReference type="InterPro" id="IPR006029">
    <property type="entry name" value="Neurotrans-gated_channel_TM"/>
</dbReference>
<reference evidence="4" key="1">
    <citation type="submission" date="2021-01" db="EMBL/GenBank/DDBJ databases">
        <authorList>
            <person name="Corre E."/>
            <person name="Pelletier E."/>
            <person name="Niang G."/>
            <person name="Scheremetjew M."/>
            <person name="Finn R."/>
            <person name="Kale V."/>
            <person name="Holt S."/>
            <person name="Cochrane G."/>
            <person name="Meng A."/>
            <person name="Brown T."/>
            <person name="Cohen L."/>
        </authorList>
    </citation>
    <scope>NUCLEOTIDE SEQUENCE</scope>
    <source>
        <strain evidence="4">379</strain>
    </source>
</reference>
<keyword evidence="2" id="KW-0472">Membrane</keyword>
<evidence type="ECO:0000259" key="3">
    <source>
        <dbReference type="Pfam" id="PF02932"/>
    </source>
</evidence>
<dbReference type="SUPFAM" id="SSF90112">
    <property type="entry name" value="Neurotransmitter-gated ion-channel transmembrane pore"/>
    <property type="match status" value="1"/>
</dbReference>
<accession>A0A7S3S0U5</accession>
<dbReference type="GO" id="GO:0005216">
    <property type="term" value="F:monoatomic ion channel activity"/>
    <property type="evidence" value="ECO:0007669"/>
    <property type="project" value="InterPro"/>
</dbReference>
<proteinExistence type="predicted"/>
<dbReference type="AlphaFoldDB" id="A0A7S3S0U5"/>